<sequence length="726" mass="83077">MKVKLPFPLGPRKHSARPGHRNSSEDTALASGSTSSAIVSDQSRAEENGKEQIFLWAEQKREAGFLEAEANRERLEDARNHEFTQFLDDAGKSFQENQKAREVAFREQETKQDELFRQNEEAINHAFRNSQAHREEIARSSQAQRLEGATRYSEKRDEIGSAGRAMREKQSRELIESLRGIFDEFLEAEVAILRVTPKYTSSSPIQSRNLRKADAVSPMIGLSRRIEGIGNTRPPHTQQDTDFSAFTLTSNEFTDVSIFQAGTPEDALNSRNESVASLSSPMTVAPATSCVISEPPCPDPGPAVVPSTGQATPNGQPPMLLEAPTLVHSDERDRKFAEAQKIREARFNDDECTRDSGFSRRQRSLDMLLNIHQERFIEANNNFRGLFDHHQESRGRSGDVRQSYFDAFLLRNQANFKQDISRILEEFASAEEALLAVYTVQKSAVPAVFVDMQEEVHHAIRSHAAFVLPQTNDLRLTSEERESSMSLIEYSGIDTWSWPLPGSVTSVSDEPESMSPELFFVPQALFRPVLEGLIATLPLPEESRRPHAGAFPESGSNAKANEFESHFDVAEKHRESIFRVEAERYQLQFTINEHRRQRQFRDQLKQAKDVIGTHESEMIREFVASQQSRWQRFFEEERIRVDNENVAEKDRERVFSEIQEKRLREFHRLQNDLHAKFITSEVERQRDLEEFVVRCRDEMATHMDRWKGWFNDAVSLHLSARVGEAI</sequence>
<organism evidence="2 3">
    <name type="scientific">Meripilus lineatus</name>
    <dbReference type="NCBI Taxonomy" id="2056292"/>
    <lineage>
        <taxon>Eukaryota</taxon>
        <taxon>Fungi</taxon>
        <taxon>Dikarya</taxon>
        <taxon>Basidiomycota</taxon>
        <taxon>Agaricomycotina</taxon>
        <taxon>Agaricomycetes</taxon>
        <taxon>Polyporales</taxon>
        <taxon>Meripilaceae</taxon>
        <taxon>Meripilus</taxon>
    </lineage>
</organism>
<evidence type="ECO:0000313" key="3">
    <source>
        <dbReference type="Proteomes" id="UP001212997"/>
    </source>
</evidence>
<accession>A0AAD5VBR7</accession>
<name>A0AAD5VBR7_9APHY</name>
<feature type="region of interest" description="Disordered" evidence="1">
    <location>
        <begin position="301"/>
        <end position="321"/>
    </location>
</feature>
<feature type="region of interest" description="Disordered" evidence="1">
    <location>
        <begin position="129"/>
        <end position="168"/>
    </location>
</feature>
<keyword evidence="3" id="KW-1185">Reference proteome</keyword>
<comment type="caution">
    <text evidence="2">The sequence shown here is derived from an EMBL/GenBank/DDBJ whole genome shotgun (WGS) entry which is preliminary data.</text>
</comment>
<feature type="compositionally biased region" description="Polar residues" evidence="1">
    <location>
        <begin position="30"/>
        <end position="42"/>
    </location>
</feature>
<dbReference type="AlphaFoldDB" id="A0AAD5VBR7"/>
<evidence type="ECO:0000256" key="1">
    <source>
        <dbReference type="SAM" id="MobiDB-lite"/>
    </source>
</evidence>
<dbReference type="EMBL" id="JANAWD010000083">
    <property type="protein sequence ID" value="KAJ3487755.1"/>
    <property type="molecule type" value="Genomic_DNA"/>
</dbReference>
<proteinExistence type="predicted"/>
<reference evidence="2" key="1">
    <citation type="submission" date="2022-07" db="EMBL/GenBank/DDBJ databases">
        <title>Genome Sequence of Physisporinus lineatus.</title>
        <authorList>
            <person name="Buettner E."/>
        </authorList>
    </citation>
    <scope>NUCLEOTIDE SEQUENCE</scope>
    <source>
        <strain evidence="2">VT162</strain>
    </source>
</reference>
<evidence type="ECO:0000313" key="2">
    <source>
        <dbReference type="EMBL" id="KAJ3487755.1"/>
    </source>
</evidence>
<feature type="compositionally biased region" description="Basic and acidic residues" evidence="1">
    <location>
        <begin position="152"/>
        <end position="168"/>
    </location>
</feature>
<gene>
    <name evidence="2" type="ORF">NLI96_g3311</name>
</gene>
<feature type="compositionally biased region" description="Basic residues" evidence="1">
    <location>
        <begin position="11"/>
        <end position="20"/>
    </location>
</feature>
<dbReference type="Proteomes" id="UP001212997">
    <property type="component" value="Unassembled WGS sequence"/>
</dbReference>
<protein>
    <submittedName>
        <fullName evidence="2">Uncharacterized protein</fullName>
    </submittedName>
</protein>
<feature type="region of interest" description="Disordered" evidence="1">
    <location>
        <begin position="1"/>
        <end position="45"/>
    </location>
</feature>